<evidence type="ECO:0000256" key="2">
    <source>
        <dbReference type="ARBA" id="ARBA00022490"/>
    </source>
</evidence>
<dbReference type="Pfam" id="PF04130">
    <property type="entry name" value="GCP_C_terminal"/>
    <property type="match status" value="1"/>
</dbReference>
<keyword evidence="11" id="KW-1185">Reference proteome</keyword>
<keyword evidence="4 5" id="KW-0206">Cytoskeleton</keyword>
<dbReference type="GO" id="GO:0000930">
    <property type="term" value="C:gamma-tubulin complex"/>
    <property type="evidence" value="ECO:0007669"/>
    <property type="project" value="UniProtKB-ARBA"/>
</dbReference>
<dbReference type="GO" id="GO:0000278">
    <property type="term" value="P:mitotic cell cycle"/>
    <property type="evidence" value="ECO:0007669"/>
    <property type="project" value="TreeGrafter"/>
</dbReference>
<keyword evidence="3 5" id="KW-0493">Microtubule</keyword>
<dbReference type="Pfam" id="PF14609">
    <property type="entry name" value="GCP5-Mod21_N"/>
    <property type="match status" value="1"/>
</dbReference>
<dbReference type="PANTHER" id="PTHR19302">
    <property type="entry name" value="GAMMA TUBULIN COMPLEX PROTEIN"/>
    <property type="match status" value="1"/>
</dbReference>
<dbReference type="InterPro" id="IPR041470">
    <property type="entry name" value="GCP_N"/>
</dbReference>
<dbReference type="OrthoDB" id="66546at2759"/>
<dbReference type="InterPro" id="IPR032797">
    <property type="entry name" value="Mod21_N"/>
</dbReference>
<dbReference type="HOGENOM" id="CLU_010106_0_0_1"/>
<evidence type="ECO:0000313" key="10">
    <source>
        <dbReference type="EMBL" id="CEJ81255.1"/>
    </source>
</evidence>
<dbReference type="InterPro" id="IPR040457">
    <property type="entry name" value="GCP_C"/>
</dbReference>
<dbReference type="GO" id="GO:0043015">
    <property type="term" value="F:gamma-tubulin binding"/>
    <property type="evidence" value="ECO:0007669"/>
    <property type="project" value="InterPro"/>
</dbReference>
<dbReference type="CDD" id="cd22572">
    <property type="entry name" value="GCP5_NTD"/>
    <property type="match status" value="1"/>
</dbReference>
<name>A0A0A1T5A9_9HYPO</name>
<comment type="similarity">
    <text evidence="1 5">Belongs to the TUBGCP family.</text>
</comment>
<evidence type="ECO:0000259" key="8">
    <source>
        <dbReference type="Pfam" id="PF14609"/>
    </source>
</evidence>
<proteinExistence type="inferred from homology"/>
<feature type="domain" description="Gamma tubulin complex component C-terminal" evidence="7">
    <location>
        <begin position="539"/>
        <end position="801"/>
    </location>
</feature>
<evidence type="ECO:0000256" key="4">
    <source>
        <dbReference type="ARBA" id="ARBA00023212"/>
    </source>
</evidence>
<accession>A0A0A1T5A9</accession>
<feature type="domain" description="Gamma tubulin complex component protein N-terminal" evidence="9">
    <location>
        <begin position="231"/>
        <end position="533"/>
    </location>
</feature>
<dbReference type="GO" id="GO:0031122">
    <property type="term" value="P:cytoplasmic microtubule organization"/>
    <property type="evidence" value="ECO:0007669"/>
    <property type="project" value="TreeGrafter"/>
</dbReference>
<dbReference type="InterPro" id="IPR042241">
    <property type="entry name" value="GCP_C_sf"/>
</dbReference>
<feature type="region of interest" description="Disordered" evidence="6">
    <location>
        <begin position="160"/>
        <end position="179"/>
    </location>
</feature>
<evidence type="ECO:0000259" key="9">
    <source>
        <dbReference type="Pfam" id="PF17681"/>
    </source>
</evidence>
<dbReference type="InterPro" id="IPR059169">
    <property type="entry name" value="GCP5_N_ext"/>
</dbReference>
<evidence type="ECO:0000256" key="5">
    <source>
        <dbReference type="RuleBase" id="RU363050"/>
    </source>
</evidence>
<organism evidence="10 11">
    <name type="scientific">[Torrubiella] hemipterigena</name>
    <dbReference type="NCBI Taxonomy" id="1531966"/>
    <lineage>
        <taxon>Eukaryota</taxon>
        <taxon>Fungi</taxon>
        <taxon>Dikarya</taxon>
        <taxon>Ascomycota</taxon>
        <taxon>Pezizomycotina</taxon>
        <taxon>Sordariomycetes</taxon>
        <taxon>Hypocreomycetidae</taxon>
        <taxon>Hypocreales</taxon>
        <taxon>Clavicipitaceae</taxon>
        <taxon>Clavicipitaceae incertae sedis</taxon>
        <taxon>'Torrubiella' clade</taxon>
    </lineage>
</organism>
<dbReference type="EMBL" id="CDHN01000001">
    <property type="protein sequence ID" value="CEJ81255.1"/>
    <property type="molecule type" value="Genomic_DNA"/>
</dbReference>
<dbReference type="GO" id="GO:0005816">
    <property type="term" value="C:spindle pole body"/>
    <property type="evidence" value="ECO:0007669"/>
    <property type="project" value="UniProtKB-ARBA"/>
</dbReference>
<reference evidence="10 11" key="1">
    <citation type="journal article" date="2015" name="Genome Announc.">
        <title>Draft Genome Sequence and Gene Annotation of the Entomopathogenic Fungus Verticillium hemipterigenum.</title>
        <authorList>
            <person name="Horn F."/>
            <person name="Habel A."/>
            <person name="Scharf D.H."/>
            <person name="Dworschak J."/>
            <person name="Brakhage A.A."/>
            <person name="Guthke R."/>
            <person name="Hertweck C."/>
            <person name="Linde J."/>
        </authorList>
    </citation>
    <scope>NUCLEOTIDE SEQUENCE [LARGE SCALE GENOMIC DNA]</scope>
</reference>
<evidence type="ECO:0000256" key="3">
    <source>
        <dbReference type="ARBA" id="ARBA00022701"/>
    </source>
</evidence>
<evidence type="ECO:0000256" key="1">
    <source>
        <dbReference type="ARBA" id="ARBA00010337"/>
    </source>
</evidence>
<protein>
    <recommendedName>
        <fullName evidence="5">Spindle pole body component</fullName>
    </recommendedName>
</protein>
<dbReference type="Pfam" id="PF17681">
    <property type="entry name" value="GCP_N_terminal"/>
    <property type="match status" value="1"/>
</dbReference>
<dbReference type="PANTHER" id="PTHR19302:SF33">
    <property type="entry name" value="GAMMA-TUBULIN COMPLEX COMPONENT 5"/>
    <property type="match status" value="1"/>
</dbReference>
<sequence>MAFAAELEQLTASLVEAVTGTSRQDGSRTFRRNINSALQALKSHTFLRTNQFDVETALNGLQERFRINHRDELADALETRLHALNQNPEKWHPEILQLFLELSDQPTFKTDLNDLNNLHHPGGAAALVLKWEDIAQEEGWDQDGDLWKPFEYSDYSDEDMVDAKSVPDTQPTSDLDDDDEISRQPERLIIEAPGAVTLEAVRQSQAWRQARPVPDADGQLRKVPVSEIQILREVVFLLQGLKTSLFDENGAPLPSFQMGQVAWETHKSLIESFAACGGYLEVLREFAEQSHTTPHIQAFQDAVDDQLAGLDSRLSDVQMRLAAPKKQEVVSLVALKDELSPWLDSSFCLADIIAKAQTPGSTQFSFLEHLYAEANSAQMTGDPETYQFLARLFLNCFRVYIQPIRYWMDQGKLLTGNEHFFIYENSKATASSNVWHSKYLLSYLETGALDAPSFLETPARKICNAGKSVIVLRLLGHAEFAETLRRPEPSLDYEAVCPPELELAPFSELFALAFEKWIDSKHGATSVVLKDLLASQCELYATLNALYQIYFMSDGAASNFFLDRFFERIDNNAPRWHDPYELTGLGQEAFAETLDTTRLAITMDARGRQLSHAQARASVRNTLPHLKVEYRLPWSIQMIVSDTSIASYRSIFTFLGQIKRALFSLLKLKLLDTKDDASEAIVAFYSARQSLLWFCNTLQTYLCTVVLAPTTFRIKQLLDKLTDVDTMASTHESCVHLAASQACLGPKLEPIHVEMLAMLDLAIQLDETMTDTGHITGSVTAIRADFKTHLQSITDGLRSAARASSNEQEGLKWDMLADTLQQGCRNV</sequence>
<dbReference type="Proteomes" id="UP000039046">
    <property type="component" value="Unassembled WGS sequence"/>
</dbReference>
<feature type="domain" description="Gamma-Tubulin ring complex non-core subunit mod21 N-terminal" evidence="8">
    <location>
        <begin position="67"/>
        <end position="158"/>
    </location>
</feature>
<dbReference type="Gene3D" id="1.20.120.1900">
    <property type="entry name" value="Gamma-tubulin complex, C-terminal domain"/>
    <property type="match status" value="1"/>
</dbReference>
<evidence type="ECO:0000256" key="6">
    <source>
        <dbReference type="SAM" id="MobiDB-lite"/>
    </source>
</evidence>
<dbReference type="GO" id="GO:0000922">
    <property type="term" value="C:spindle pole"/>
    <property type="evidence" value="ECO:0007669"/>
    <property type="project" value="InterPro"/>
</dbReference>
<evidence type="ECO:0000259" key="7">
    <source>
        <dbReference type="Pfam" id="PF04130"/>
    </source>
</evidence>
<comment type="subcellular location">
    <subcellularLocation>
        <location evidence="5">Cytoplasm</location>
        <location evidence="5">Cytoskeleton</location>
        <location evidence="5">Microtubule organizing center</location>
    </subcellularLocation>
</comment>
<dbReference type="GO" id="GO:0005874">
    <property type="term" value="C:microtubule"/>
    <property type="evidence" value="ECO:0007669"/>
    <property type="project" value="UniProtKB-KW"/>
</dbReference>
<dbReference type="InterPro" id="IPR007259">
    <property type="entry name" value="GCP"/>
</dbReference>
<dbReference type="GO" id="GO:0007020">
    <property type="term" value="P:microtubule nucleation"/>
    <property type="evidence" value="ECO:0007669"/>
    <property type="project" value="InterPro"/>
</dbReference>
<dbReference type="STRING" id="1531966.A0A0A1T5A9"/>
<dbReference type="GO" id="GO:0051225">
    <property type="term" value="P:spindle assembly"/>
    <property type="evidence" value="ECO:0007669"/>
    <property type="project" value="TreeGrafter"/>
</dbReference>
<gene>
    <name evidence="10" type="ORF">VHEMI01394</name>
</gene>
<dbReference type="GO" id="GO:0051011">
    <property type="term" value="F:microtubule minus-end binding"/>
    <property type="evidence" value="ECO:0007669"/>
    <property type="project" value="TreeGrafter"/>
</dbReference>
<dbReference type="AlphaFoldDB" id="A0A0A1T5A9"/>
<keyword evidence="2 5" id="KW-0963">Cytoplasm</keyword>
<evidence type="ECO:0000313" key="11">
    <source>
        <dbReference type="Proteomes" id="UP000039046"/>
    </source>
</evidence>
<dbReference type="GO" id="GO:0051321">
    <property type="term" value="P:meiotic cell cycle"/>
    <property type="evidence" value="ECO:0007669"/>
    <property type="project" value="TreeGrafter"/>
</dbReference>